<gene>
    <name evidence="2" type="ORF">HNR21_003141</name>
</gene>
<keyword evidence="3" id="KW-1185">Reference proteome</keyword>
<name>A0A7W3R946_9ACTN</name>
<evidence type="ECO:0000313" key="3">
    <source>
        <dbReference type="Proteomes" id="UP000539313"/>
    </source>
</evidence>
<dbReference type="EMBL" id="JACJII010000001">
    <property type="protein sequence ID" value="MBA9004259.1"/>
    <property type="molecule type" value="Genomic_DNA"/>
</dbReference>
<feature type="compositionally biased region" description="Basic and acidic residues" evidence="1">
    <location>
        <begin position="19"/>
        <end position="31"/>
    </location>
</feature>
<organism evidence="2 3">
    <name type="scientific">Thermomonospora cellulosilytica</name>
    <dbReference type="NCBI Taxonomy" id="1411118"/>
    <lineage>
        <taxon>Bacteria</taxon>
        <taxon>Bacillati</taxon>
        <taxon>Actinomycetota</taxon>
        <taxon>Actinomycetes</taxon>
        <taxon>Streptosporangiales</taxon>
        <taxon>Thermomonosporaceae</taxon>
        <taxon>Thermomonospora</taxon>
    </lineage>
</organism>
<evidence type="ECO:0000313" key="2">
    <source>
        <dbReference type="EMBL" id="MBA9004259.1"/>
    </source>
</evidence>
<sequence length="31" mass="3529">MGSDREVNLFWPKPPVLRGPRDAHPSGDRKL</sequence>
<protein>
    <submittedName>
        <fullName evidence="2">Uncharacterized protein</fullName>
    </submittedName>
</protein>
<comment type="caution">
    <text evidence="2">The sequence shown here is derived from an EMBL/GenBank/DDBJ whole genome shotgun (WGS) entry which is preliminary data.</text>
</comment>
<feature type="region of interest" description="Disordered" evidence="1">
    <location>
        <begin position="1"/>
        <end position="31"/>
    </location>
</feature>
<accession>A0A7W3R946</accession>
<proteinExistence type="predicted"/>
<evidence type="ECO:0000256" key="1">
    <source>
        <dbReference type="SAM" id="MobiDB-lite"/>
    </source>
</evidence>
<dbReference type="AlphaFoldDB" id="A0A7W3R946"/>
<dbReference type="Proteomes" id="UP000539313">
    <property type="component" value="Unassembled WGS sequence"/>
</dbReference>
<reference evidence="2 3" key="1">
    <citation type="submission" date="2020-08" db="EMBL/GenBank/DDBJ databases">
        <title>Sequencing the genomes of 1000 actinobacteria strains.</title>
        <authorList>
            <person name="Klenk H.-P."/>
        </authorList>
    </citation>
    <scope>NUCLEOTIDE SEQUENCE [LARGE SCALE GENOMIC DNA]</scope>
    <source>
        <strain evidence="2 3">DSM 45823</strain>
    </source>
</reference>